<feature type="region of interest" description="Disordered" evidence="1">
    <location>
        <begin position="530"/>
        <end position="621"/>
    </location>
</feature>
<accession>D8Q2F6</accession>
<dbReference type="VEuPathDB" id="FungiDB:SCHCODRAFT_02598707"/>
<dbReference type="AlphaFoldDB" id="D8Q2F6"/>
<feature type="region of interest" description="Disordered" evidence="1">
    <location>
        <begin position="29"/>
        <end position="60"/>
    </location>
</feature>
<evidence type="ECO:0000313" key="2">
    <source>
        <dbReference type="EMBL" id="EFI98108.1"/>
    </source>
</evidence>
<feature type="compositionally biased region" description="Pro residues" evidence="1">
    <location>
        <begin position="45"/>
        <end position="55"/>
    </location>
</feature>
<name>D8Q2F6_SCHCM</name>
<protein>
    <submittedName>
        <fullName evidence="2">Uncharacterized protein</fullName>
    </submittedName>
</protein>
<keyword evidence="3" id="KW-1185">Reference proteome</keyword>
<dbReference type="KEGG" id="scm:SCHCO_02598707"/>
<feature type="compositionally biased region" description="Acidic residues" evidence="1">
    <location>
        <begin position="541"/>
        <end position="584"/>
    </location>
</feature>
<feature type="region of interest" description="Disordered" evidence="1">
    <location>
        <begin position="91"/>
        <end position="115"/>
    </location>
</feature>
<sequence length="621" mass="69939">MPRLRCHHCLKATFDTDSALSIHLSKCPARATSSQETLQKLGKRGPPPASSSKPPLPKKPRLMNLALNRAKKQPMVLHSATEDVAIDRTEEDEGVVGGAASDRGHGSMPMEGGQRLPSLEDSLSPARIPLLEQDIVPLERSMRARRVPKRVLDMIPSAAPRYLESQLPRQLRDHLPTPVLSTQQGPTPPTPSAPANSDPEVEIIDLTFTATRANNFGLYRIYRTAPTFDPDDTVDVDALTSPLPCYAEEEEERWKARARENLPANDPSSTTHISKSTKFYEDVTVYLGDRLDDLALKPFMRKLKEYLLARVRQHSEPDRAYSARERNEIIFERGRIYKHKIIRHNYTSYDVRRRQDLLNPRTHADFMVLSDNNEEHPYWYGRVLGIFHADVLDVAVAGSCSQRIEFAYVRWFTMDKSYRHGFRAKRLPRVHFLPAEDADAFGFIDPKDIIRAVHAIPAFAHGRTAMHLPGQTMARPHGESDDWKYHYISMFADRDILMRFRGGGVGHKATLEATAALEAEAEKLANFRQSGTDAMSGGGEDSADETASSDEDGCNEEDNGGSETEDDGLEDEDEDEDEEDEEAWVIEQGREPEEEEDDDWEDDEDGEGDLLTADSLGYADW</sequence>
<dbReference type="InParanoid" id="D8Q2F6"/>
<dbReference type="EMBL" id="GL377305">
    <property type="protein sequence ID" value="EFI98108.1"/>
    <property type="molecule type" value="Genomic_DNA"/>
</dbReference>
<dbReference type="GeneID" id="9586135"/>
<evidence type="ECO:0000256" key="1">
    <source>
        <dbReference type="SAM" id="MobiDB-lite"/>
    </source>
</evidence>
<dbReference type="Proteomes" id="UP000007431">
    <property type="component" value="Unassembled WGS sequence"/>
</dbReference>
<feature type="region of interest" description="Disordered" evidence="1">
    <location>
        <begin position="176"/>
        <end position="198"/>
    </location>
</feature>
<dbReference type="STRING" id="578458.D8Q2F6"/>
<proteinExistence type="predicted"/>
<dbReference type="HOGENOM" id="CLU_440161_0_0_1"/>
<feature type="compositionally biased region" description="Acidic residues" evidence="1">
    <location>
        <begin position="592"/>
        <end position="608"/>
    </location>
</feature>
<dbReference type="RefSeq" id="XP_003033011.1">
    <property type="nucleotide sequence ID" value="XM_003032965.1"/>
</dbReference>
<organism evidence="3">
    <name type="scientific">Schizophyllum commune (strain H4-8 / FGSC 9210)</name>
    <name type="common">Split gill fungus</name>
    <dbReference type="NCBI Taxonomy" id="578458"/>
    <lineage>
        <taxon>Eukaryota</taxon>
        <taxon>Fungi</taxon>
        <taxon>Dikarya</taxon>
        <taxon>Basidiomycota</taxon>
        <taxon>Agaricomycotina</taxon>
        <taxon>Agaricomycetes</taxon>
        <taxon>Agaricomycetidae</taxon>
        <taxon>Agaricales</taxon>
        <taxon>Schizophyllaceae</taxon>
        <taxon>Schizophyllum</taxon>
    </lineage>
</organism>
<evidence type="ECO:0000313" key="3">
    <source>
        <dbReference type="Proteomes" id="UP000007431"/>
    </source>
</evidence>
<gene>
    <name evidence="2" type="ORF">SCHCODRAFT_234553</name>
</gene>
<dbReference type="eggNOG" id="ENOG502SKHB">
    <property type="taxonomic scope" value="Eukaryota"/>
</dbReference>
<reference evidence="2 3" key="1">
    <citation type="journal article" date="2010" name="Nat. Biotechnol.">
        <title>Genome sequence of the model mushroom Schizophyllum commune.</title>
        <authorList>
            <person name="Ohm R.A."/>
            <person name="de Jong J.F."/>
            <person name="Lugones L.G."/>
            <person name="Aerts A."/>
            <person name="Kothe E."/>
            <person name="Stajich J.E."/>
            <person name="de Vries R.P."/>
            <person name="Record E."/>
            <person name="Levasseur A."/>
            <person name="Baker S.E."/>
            <person name="Bartholomew K.A."/>
            <person name="Coutinho P.M."/>
            <person name="Erdmann S."/>
            <person name="Fowler T.J."/>
            <person name="Gathman A.C."/>
            <person name="Lombard V."/>
            <person name="Henrissat B."/>
            <person name="Knabe N."/>
            <person name="Kuees U."/>
            <person name="Lilly W.W."/>
            <person name="Lindquist E."/>
            <person name="Lucas S."/>
            <person name="Magnuson J.K."/>
            <person name="Piumi F."/>
            <person name="Raudaskoski M."/>
            <person name="Salamov A."/>
            <person name="Schmutz J."/>
            <person name="Schwarze F.W.M.R."/>
            <person name="vanKuyk P.A."/>
            <person name="Horton J.S."/>
            <person name="Grigoriev I.V."/>
            <person name="Woesten H.A.B."/>
        </authorList>
    </citation>
    <scope>NUCLEOTIDE SEQUENCE [LARGE SCALE GENOMIC DNA]</scope>
    <source>
        <strain evidence="3">H4-8 / FGSC 9210</strain>
    </source>
</reference>
<dbReference type="OrthoDB" id="3183767at2759"/>